<feature type="compositionally biased region" description="Polar residues" evidence="4">
    <location>
        <begin position="569"/>
        <end position="582"/>
    </location>
</feature>
<feature type="compositionally biased region" description="Polar residues" evidence="4">
    <location>
        <begin position="373"/>
        <end position="386"/>
    </location>
</feature>
<feature type="compositionally biased region" description="Polar residues" evidence="4">
    <location>
        <begin position="627"/>
        <end position="645"/>
    </location>
</feature>
<evidence type="ECO:0000313" key="5">
    <source>
        <dbReference type="EMBL" id="ABN68538.2"/>
    </source>
</evidence>
<keyword evidence="3" id="KW-0175">Coiled coil</keyword>
<dbReference type="HOGENOM" id="CLU_270310_0_0_1"/>
<feature type="compositionally biased region" description="Polar residues" evidence="4">
    <location>
        <begin position="802"/>
        <end position="820"/>
    </location>
</feature>
<reference evidence="5 6" key="1">
    <citation type="journal article" date="2007" name="Nat. Biotechnol.">
        <title>Genome sequence of the lignocellulose-bioconverting and xylose-fermenting yeast Pichia stipitis.</title>
        <authorList>
            <person name="Jeffries T.W."/>
            <person name="Grigoriev I.V."/>
            <person name="Grimwood J."/>
            <person name="Laplaza J.M."/>
            <person name="Aerts A."/>
            <person name="Salamov A."/>
            <person name="Schmutz J."/>
            <person name="Lindquist E."/>
            <person name="Dehal P."/>
            <person name="Shapiro H."/>
            <person name="Jin Y.S."/>
            <person name="Passoth V."/>
            <person name="Richardson P.M."/>
        </authorList>
    </citation>
    <scope>NUCLEOTIDE SEQUENCE [LARGE SCALE GENOMIC DNA]</scope>
    <source>
        <strain evidence="6">ATCC 58785 / CBS 6054 / NBRC 10063 / NRRL Y-11545</strain>
    </source>
</reference>
<dbReference type="PANTHER" id="PTHR47566">
    <property type="match status" value="1"/>
</dbReference>
<dbReference type="SMART" id="SM00365">
    <property type="entry name" value="LRR_SD22"/>
    <property type="match status" value="6"/>
</dbReference>
<feature type="region of interest" description="Disordered" evidence="4">
    <location>
        <begin position="212"/>
        <end position="280"/>
    </location>
</feature>
<dbReference type="KEGG" id="pic:PICST_73960"/>
<feature type="region of interest" description="Disordered" evidence="4">
    <location>
        <begin position="794"/>
        <end position="838"/>
    </location>
</feature>
<feature type="compositionally biased region" description="Polar residues" evidence="4">
    <location>
        <begin position="514"/>
        <end position="526"/>
    </location>
</feature>
<feature type="region of interest" description="Disordered" evidence="4">
    <location>
        <begin position="1"/>
        <end position="20"/>
    </location>
</feature>
<feature type="region of interest" description="Disordered" evidence="4">
    <location>
        <begin position="32"/>
        <end position="75"/>
    </location>
</feature>
<dbReference type="SMART" id="SM00364">
    <property type="entry name" value="LRR_BAC"/>
    <property type="match status" value="4"/>
</dbReference>
<dbReference type="GeneID" id="4841085"/>
<feature type="region of interest" description="Disordered" evidence="4">
    <location>
        <begin position="98"/>
        <end position="172"/>
    </location>
</feature>
<evidence type="ECO:0000256" key="4">
    <source>
        <dbReference type="SAM" id="MobiDB-lite"/>
    </source>
</evidence>
<evidence type="ECO:0000256" key="2">
    <source>
        <dbReference type="ARBA" id="ARBA00022737"/>
    </source>
</evidence>
<feature type="compositionally biased region" description="Polar residues" evidence="4">
    <location>
        <begin position="7"/>
        <end position="20"/>
    </location>
</feature>
<keyword evidence="6" id="KW-1185">Reference proteome</keyword>
<accession>A3M0J6</accession>
<sequence length="1335" mass="151321">MEVPAESNRQPSDTSTPTSTAINRYIRETELGEHIINGSTSTAQTSAYEPDKSEQQLGLPDVESISLRSGTGSTDENLIENVKVSHVAGVIDHIEKLGNQVKGEQNDDDKIDKNDKTHEFQRESEYSSTNSQKRLNPIQEEEHMSKSKSIENSQENNSSILDDASPNRIIKPSRYQEKLSYLPNSMFHVDKDSSMAFASEIQDSPFSSIPNTFKYKSHPNAKTKATLGGTRLKTVDRPSGSEETNMEDNSEPIKTSTIRENHVDTPDWMPEELDDKWDEPKSDFLSSVRITKRDKTSSDPVADLDLEFPSGNTILHNSKFSSLDTPAWKRAVREQDQKAKSQPNFQNIFLSLESQHDKSDNVNANNHSVSSTFSTPMATISHQNLKQSDKDDRNNKNKIAEDVNQQGSPLKLFGTNYNTFTKEKLSGVLQKFHQSTPPEEDPKNKGSDEIDVQHKEDDSLNLQNEHSEIPRLKIKNFTRSKNYTEEHFIQNANNVYNNIQKRGFKPAHDEGFRSMSNAHTTATSTPKSHKLIPTSDPIFQDDNSSFTSDFDEESSDYKYQQFNSDAVNNDYTSYDHSTNNGASAYPHAKTSSIPDVSEHSDDSSYTFDDVSSTSPELQKPRFRPNSKKQAFTNDQNNLRSQQAVQTRDVIENSEAHVNSDLMHLVEILKNENDRLKQQLQSGVNLLNETEVSLDNADFTSEGVSQLQDLIRWKRASQLHLPTDTLPSSHSIEKNSDPNTIIRGRIKPGVDLPVAYDNMVLDVKNQKWVASENKENYPGSLDSIEDLVTNSTEFPDVRRPLSKPNSNNIMTKNSRPNSSKLEVSFQLPHSDQEKDRTRSPINAEVTSVSQLDEITFSQTRKKLVSIINDILSLEDTINIPWDEINEISLSNRNLDSIKDLDTFLPSLISVDLSQNELKYLEGLPKSILNIDLSENRIENITPFHRFRDLQYLDISSNNLVTLSNFSKNIHLTNLNASKNQLNSLSGLQTLVNLAKFNASQNELSGLLDFDNYFLPNLQELNLSENSLQSISGLETLSNLRVLNVNENKLFDISCRGKHPHLKKLLLKFNQLEKLDVSAFPFLRVLRVDGNDLRNISGLSKLKHLDELSCKAQRSVAVIEEVFRHARDVQSLDLSGNMGLTLSGYNFPFLNLNKLELTALDWTRVPDNFAAIFPNVRDLNLNFNRLTNIDGLAKLTNLRKVYLVSNKIQRTETVVTGLLGSRSSLRLLDLRLNSCNIDLYPYVFSPDELEYAKVQNYEDCSPIHLDNLEDIESFAIHYKSLSKGVDEWTERDSQFINKLSIQSTSKVRLRLNYETLLINYFRRLSRLDGGHVSDEKR</sequence>
<dbReference type="PROSITE" id="PS51450">
    <property type="entry name" value="LRR"/>
    <property type="match status" value="5"/>
</dbReference>
<proteinExistence type="predicted"/>
<dbReference type="PANTHER" id="PTHR47566:SF1">
    <property type="entry name" value="PROTEIN NUD1"/>
    <property type="match status" value="1"/>
</dbReference>
<dbReference type="Proteomes" id="UP000002258">
    <property type="component" value="Chromosome 8"/>
</dbReference>
<dbReference type="GO" id="GO:1902412">
    <property type="term" value="P:regulation of mitotic cytokinesis"/>
    <property type="evidence" value="ECO:0007669"/>
    <property type="project" value="TreeGrafter"/>
</dbReference>
<feature type="compositionally biased region" description="Low complexity" evidence="4">
    <location>
        <begin position="150"/>
        <end position="160"/>
    </location>
</feature>
<dbReference type="GO" id="GO:0031028">
    <property type="term" value="P:septation initiation signaling"/>
    <property type="evidence" value="ECO:0007669"/>
    <property type="project" value="TreeGrafter"/>
</dbReference>
<feature type="compositionally biased region" description="Polar residues" evidence="4">
    <location>
        <begin position="603"/>
        <end position="616"/>
    </location>
</feature>
<dbReference type="SMART" id="SM00369">
    <property type="entry name" value="LRR_TYP"/>
    <property type="match status" value="6"/>
</dbReference>
<dbReference type="Pfam" id="PF12799">
    <property type="entry name" value="LRR_4"/>
    <property type="match status" value="1"/>
</dbReference>
<feature type="compositionally biased region" description="Polar residues" evidence="4">
    <location>
        <begin position="66"/>
        <end position="75"/>
    </location>
</feature>
<feature type="coiled-coil region" evidence="3">
    <location>
        <begin position="658"/>
        <end position="685"/>
    </location>
</feature>
<dbReference type="OrthoDB" id="7451790at2759"/>
<dbReference type="InterPro" id="IPR052574">
    <property type="entry name" value="CDIRP"/>
</dbReference>
<dbReference type="InterPro" id="IPR025875">
    <property type="entry name" value="Leu-rich_rpt_4"/>
</dbReference>
<evidence type="ECO:0000256" key="3">
    <source>
        <dbReference type="SAM" id="Coils"/>
    </source>
</evidence>
<dbReference type="STRING" id="322104.A3M0J6"/>
<evidence type="ECO:0000256" key="1">
    <source>
        <dbReference type="ARBA" id="ARBA00022614"/>
    </source>
</evidence>
<evidence type="ECO:0008006" key="7">
    <source>
        <dbReference type="Google" id="ProtNLM"/>
    </source>
</evidence>
<dbReference type="eggNOG" id="KOG0531">
    <property type="taxonomic scope" value="Eukaryota"/>
</dbReference>
<dbReference type="InterPro" id="IPR032675">
    <property type="entry name" value="LRR_dom_sf"/>
</dbReference>
<protein>
    <recommendedName>
        <fullName evidence="7">Septation initiation network scaffold protein cdc11</fullName>
    </recommendedName>
</protein>
<name>A3M0J6_PICST</name>
<dbReference type="GO" id="GO:0035591">
    <property type="term" value="F:signaling adaptor activity"/>
    <property type="evidence" value="ECO:0007669"/>
    <property type="project" value="TreeGrafter"/>
</dbReference>
<dbReference type="SUPFAM" id="SSF52058">
    <property type="entry name" value="L domain-like"/>
    <property type="match status" value="1"/>
</dbReference>
<feature type="compositionally biased region" description="Polar residues" evidence="4">
    <location>
        <begin position="37"/>
        <end position="47"/>
    </location>
</feature>
<dbReference type="InterPro" id="IPR003591">
    <property type="entry name" value="Leu-rich_rpt_typical-subtyp"/>
</dbReference>
<dbReference type="OMA" id="NTILHNS"/>
<gene>
    <name evidence="5" type="ORF">PICST_73960</name>
</gene>
<feature type="region of interest" description="Disordered" evidence="4">
    <location>
        <begin position="506"/>
        <end position="555"/>
    </location>
</feature>
<evidence type="ECO:0000313" key="6">
    <source>
        <dbReference type="Proteomes" id="UP000002258"/>
    </source>
</evidence>
<organism evidence="5 6">
    <name type="scientific">Scheffersomyces stipitis (strain ATCC 58785 / CBS 6054 / NBRC 10063 / NRRL Y-11545)</name>
    <name type="common">Yeast</name>
    <name type="synonym">Pichia stipitis</name>
    <dbReference type="NCBI Taxonomy" id="322104"/>
    <lineage>
        <taxon>Eukaryota</taxon>
        <taxon>Fungi</taxon>
        <taxon>Dikarya</taxon>
        <taxon>Ascomycota</taxon>
        <taxon>Saccharomycotina</taxon>
        <taxon>Pichiomycetes</taxon>
        <taxon>Debaryomycetaceae</taxon>
        <taxon>Scheffersomyces</taxon>
    </lineage>
</organism>
<feature type="region of interest" description="Disordered" evidence="4">
    <location>
        <begin position="569"/>
        <end position="646"/>
    </location>
</feature>
<dbReference type="InterPro" id="IPR001611">
    <property type="entry name" value="Leu-rich_rpt"/>
</dbReference>
<dbReference type="Gene3D" id="3.80.10.10">
    <property type="entry name" value="Ribonuclease Inhibitor"/>
    <property type="match status" value="3"/>
</dbReference>
<dbReference type="EMBL" id="CP000502">
    <property type="protein sequence ID" value="ABN68538.2"/>
    <property type="molecule type" value="Genomic_DNA"/>
</dbReference>
<feature type="region of interest" description="Disordered" evidence="4">
    <location>
        <begin position="373"/>
        <end position="395"/>
    </location>
</feature>
<feature type="compositionally biased region" description="Basic and acidic residues" evidence="4">
    <location>
        <begin position="104"/>
        <end position="125"/>
    </location>
</feature>
<feature type="compositionally biased region" description="Basic and acidic residues" evidence="4">
    <location>
        <begin position="140"/>
        <end position="149"/>
    </location>
</feature>
<keyword evidence="2" id="KW-0677">Repeat</keyword>
<dbReference type="GO" id="GO:0061499">
    <property type="term" value="C:outer plaque of mitotic spindle pole body"/>
    <property type="evidence" value="ECO:0007669"/>
    <property type="project" value="TreeGrafter"/>
</dbReference>
<dbReference type="RefSeq" id="XP_001386567.2">
    <property type="nucleotide sequence ID" value="XM_001386530.1"/>
</dbReference>
<keyword evidence="1" id="KW-0433">Leucine-rich repeat</keyword>
<dbReference type="InParanoid" id="A3M0J6"/>
<feature type="non-terminal residue" evidence="5">
    <location>
        <position position="1335"/>
    </location>
</feature>